<accession>A0AAD4M4B0</accession>
<evidence type="ECO:0000313" key="1">
    <source>
        <dbReference type="EMBL" id="KAI0300042.1"/>
    </source>
</evidence>
<dbReference type="EMBL" id="WTXG01000020">
    <property type="protein sequence ID" value="KAI0300042.1"/>
    <property type="molecule type" value="Genomic_DNA"/>
</dbReference>
<evidence type="ECO:0000313" key="2">
    <source>
        <dbReference type="Proteomes" id="UP001203297"/>
    </source>
</evidence>
<proteinExistence type="predicted"/>
<keyword evidence="2" id="KW-1185">Reference proteome</keyword>
<organism evidence="1 2">
    <name type="scientific">Multifurca ochricompacta</name>
    <dbReference type="NCBI Taxonomy" id="376703"/>
    <lineage>
        <taxon>Eukaryota</taxon>
        <taxon>Fungi</taxon>
        <taxon>Dikarya</taxon>
        <taxon>Basidiomycota</taxon>
        <taxon>Agaricomycotina</taxon>
        <taxon>Agaricomycetes</taxon>
        <taxon>Russulales</taxon>
        <taxon>Russulaceae</taxon>
        <taxon>Multifurca</taxon>
    </lineage>
</organism>
<gene>
    <name evidence="1" type="ORF">B0F90DRAFT_573966</name>
</gene>
<dbReference type="Proteomes" id="UP001203297">
    <property type="component" value="Unassembled WGS sequence"/>
</dbReference>
<protein>
    <recommendedName>
        <fullName evidence="3">F-box domain-containing protein</fullName>
    </recommendedName>
</protein>
<evidence type="ECO:0008006" key="3">
    <source>
        <dbReference type="Google" id="ProtNLM"/>
    </source>
</evidence>
<reference evidence="1" key="1">
    <citation type="journal article" date="2022" name="New Phytol.">
        <title>Evolutionary transition to the ectomycorrhizal habit in the genomes of a hyperdiverse lineage of mushroom-forming fungi.</title>
        <authorList>
            <person name="Looney B."/>
            <person name="Miyauchi S."/>
            <person name="Morin E."/>
            <person name="Drula E."/>
            <person name="Courty P.E."/>
            <person name="Kohler A."/>
            <person name="Kuo A."/>
            <person name="LaButti K."/>
            <person name="Pangilinan J."/>
            <person name="Lipzen A."/>
            <person name="Riley R."/>
            <person name="Andreopoulos W."/>
            <person name="He G."/>
            <person name="Johnson J."/>
            <person name="Nolan M."/>
            <person name="Tritt A."/>
            <person name="Barry K.W."/>
            <person name="Grigoriev I.V."/>
            <person name="Nagy L.G."/>
            <person name="Hibbett D."/>
            <person name="Henrissat B."/>
            <person name="Matheny P.B."/>
            <person name="Labbe J."/>
            <person name="Martin F.M."/>
        </authorList>
    </citation>
    <scope>NUCLEOTIDE SEQUENCE</scope>
    <source>
        <strain evidence="1">BPL690</strain>
    </source>
</reference>
<sequence>MSNSLNEESTSRVLPPLQDLIQHPHSIASTIHDDVLLRIFNFYRLNDEENWNLRFRWRNLAHICRNWRHVILQSPSALDLHLLCKSGIPVANLLAHFPPLLPLVVIYRLWHTSFTDTEDALVALRQSHRVCRVNLQAPSSILHRLLTAMDAPFPKLENLTLLSKTTEDTSLILPRKFLAPTLSKLILQGVALPTTRPLLTFTAIDLVILTL</sequence>
<dbReference type="AlphaFoldDB" id="A0AAD4M4B0"/>
<name>A0AAD4M4B0_9AGAM</name>
<comment type="caution">
    <text evidence="1">The sequence shown here is derived from an EMBL/GenBank/DDBJ whole genome shotgun (WGS) entry which is preliminary data.</text>
</comment>